<dbReference type="InterPro" id="IPR027417">
    <property type="entry name" value="P-loop_NTPase"/>
</dbReference>
<dbReference type="InterPro" id="IPR000178">
    <property type="entry name" value="TF_IF2_bacterial-like"/>
</dbReference>
<sequence length="677" mass="74823">MNISELARRLNVLPEELREKIPSLGFSIGKRAIKVDDRVAHQIMEAWAEMRRRQRLQQKMDQQKSQTEAHEQHQVPVERKEVAIPAVLTVREFATKLQVPVARLMQELMKNGIFASLNERIDFETASIVAEDIGFQAVAEDQKPVEEEDQSAHHLAEVLQKEDTSVLVPRPPVVVVMGHVDHGKTKLLDAIRTTNVIDTEAGGITQHMGAYQVERKGRLLTFIDTPGHEAFTVMRSRGAKVADLAILVVAADDGVQPQTKESVNIIQSSHLPFVVALNKIDRPEANIDRVKGQLSEVNIVPEDWGGKTVVVPISAKVGTGIDELLDMLLLVADIHKDVIRSNPRRPAIGTIIESHVDPGEGPVATMLVQSGTLRMGDVLGVRGSLYGRVRAMRAWNGETVLEAGPSMPVKIIGLKYAPAVGDVLEVPEDATELKKLKMTKPVRAVEEVASLKHIAPKEGEEGEKKKFVLPLIIRSDVLGSLEAILGMLDTLQHEEVGVEVVGKGLGNITDADVMNAETAKAFILGFNVRPTTTAEELAREKDVSIRSYSIIYKLFEDILAELQKMLPSETFFTELGRVEVLANFRKMEDGWIVGVKVRDGKVKPKTKLRILRGTEIIGEGEISTVQIGRSEAKDAKAGQECGLRYKSRTKAEPGDIFEVYIEETKGRLLEIKGVRMR</sequence>
<dbReference type="InterPro" id="IPR044145">
    <property type="entry name" value="IF2_II"/>
</dbReference>
<comment type="subcellular location">
    <subcellularLocation>
        <location evidence="7">Cytoplasm</location>
    </subcellularLocation>
</comment>
<dbReference type="FunFam" id="3.40.50.300:FF:000019">
    <property type="entry name" value="Translation initiation factor IF-2"/>
    <property type="match status" value="1"/>
</dbReference>
<feature type="binding site" evidence="7">
    <location>
        <begin position="278"/>
        <end position="281"/>
    </location>
    <ligand>
        <name>GTP</name>
        <dbReference type="ChEBI" id="CHEBI:37565"/>
    </ligand>
</feature>
<dbReference type="Gene3D" id="3.40.50.10050">
    <property type="entry name" value="Translation initiation factor IF- 2, domain 3"/>
    <property type="match status" value="1"/>
</dbReference>
<evidence type="ECO:0000256" key="8">
    <source>
        <dbReference type="RuleBase" id="RU000644"/>
    </source>
</evidence>
<evidence type="ECO:0000256" key="7">
    <source>
        <dbReference type="HAMAP-Rule" id="MF_00100"/>
    </source>
</evidence>
<dbReference type="Pfam" id="PF22042">
    <property type="entry name" value="EF-G_D2"/>
    <property type="match status" value="1"/>
</dbReference>
<evidence type="ECO:0000256" key="9">
    <source>
        <dbReference type="SAM" id="MobiDB-lite"/>
    </source>
</evidence>
<dbReference type="InterPro" id="IPR000795">
    <property type="entry name" value="T_Tr_GTP-bd_dom"/>
</dbReference>
<dbReference type="Gene3D" id="2.40.30.10">
    <property type="entry name" value="Translation factors"/>
    <property type="match status" value="2"/>
</dbReference>
<feature type="binding site" evidence="7">
    <location>
        <begin position="224"/>
        <end position="228"/>
    </location>
    <ligand>
        <name>GTP</name>
        <dbReference type="ChEBI" id="CHEBI:37565"/>
    </ligand>
</feature>
<evidence type="ECO:0000259" key="10">
    <source>
        <dbReference type="PROSITE" id="PS51722"/>
    </source>
</evidence>
<proteinExistence type="inferred from homology"/>
<dbReference type="NCBIfam" id="TIGR00231">
    <property type="entry name" value="small_GTP"/>
    <property type="match status" value="1"/>
</dbReference>
<evidence type="ECO:0000256" key="1">
    <source>
        <dbReference type="ARBA" id="ARBA00007733"/>
    </source>
</evidence>
<evidence type="ECO:0000313" key="12">
    <source>
        <dbReference type="Proteomes" id="UP000034746"/>
    </source>
</evidence>
<dbReference type="EMBL" id="LCAU01000001">
    <property type="protein sequence ID" value="KKR98691.1"/>
    <property type="molecule type" value="Genomic_DNA"/>
</dbReference>
<keyword evidence="5 7" id="KW-0648">Protein biosynthesis</keyword>
<accession>A0A0G0VGD3</accession>
<dbReference type="InterPro" id="IPR009000">
    <property type="entry name" value="Transl_B-barrel_sf"/>
</dbReference>
<dbReference type="InterPro" id="IPR006847">
    <property type="entry name" value="IF2_N"/>
</dbReference>
<feature type="region of interest" description="Disordered" evidence="9">
    <location>
        <begin position="54"/>
        <end position="75"/>
    </location>
</feature>
<dbReference type="HAMAP" id="MF_00100_B">
    <property type="entry name" value="IF_2_B"/>
    <property type="match status" value="1"/>
</dbReference>
<dbReference type="InterPro" id="IPR005225">
    <property type="entry name" value="Small_GTP-bd"/>
</dbReference>
<dbReference type="InterPro" id="IPR023115">
    <property type="entry name" value="TIF_IF2_dom3"/>
</dbReference>
<evidence type="ECO:0000256" key="2">
    <source>
        <dbReference type="ARBA" id="ARBA00020675"/>
    </source>
</evidence>
<name>A0A0G0VGD3_9BACT</name>
<dbReference type="Pfam" id="PF11987">
    <property type="entry name" value="IF-2"/>
    <property type="match status" value="1"/>
</dbReference>
<dbReference type="GO" id="GO:0003924">
    <property type="term" value="F:GTPase activity"/>
    <property type="evidence" value="ECO:0007669"/>
    <property type="project" value="UniProtKB-UniRule"/>
</dbReference>
<dbReference type="FunFam" id="3.40.50.10050:FF:000001">
    <property type="entry name" value="Translation initiation factor IF-2"/>
    <property type="match status" value="1"/>
</dbReference>
<dbReference type="SUPFAM" id="SSF52540">
    <property type="entry name" value="P-loop containing nucleoside triphosphate hydrolases"/>
    <property type="match status" value="1"/>
</dbReference>
<evidence type="ECO:0000256" key="5">
    <source>
        <dbReference type="ARBA" id="ARBA00022917"/>
    </source>
</evidence>
<dbReference type="InterPro" id="IPR015760">
    <property type="entry name" value="TIF_IF2"/>
</dbReference>
<evidence type="ECO:0000256" key="6">
    <source>
        <dbReference type="ARBA" id="ARBA00023134"/>
    </source>
</evidence>
<dbReference type="PROSITE" id="PS51722">
    <property type="entry name" value="G_TR_2"/>
    <property type="match status" value="1"/>
</dbReference>
<evidence type="ECO:0000313" key="11">
    <source>
        <dbReference type="EMBL" id="KKR98691.1"/>
    </source>
</evidence>
<dbReference type="CDD" id="cd01887">
    <property type="entry name" value="IF2_eIF5B"/>
    <property type="match status" value="1"/>
</dbReference>
<evidence type="ECO:0000256" key="3">
    <source>
        <dbReference type="ARBA" id="ARBA00022540"/>
    </source>
</evidence>
<dbReference type="InterPro" id="IPR036925">
    <property type="entry name" value="TIF_IF2_dom3_sf"/>
</dbReference>
<evidence type="ECO:0000256" key="4">
    <source>
        <dbReference type="ARBA" id="ARBA00022741"/>
    </source>
</evidence>
<dbReference type="InterPro" id="IPR053905">
    <property type="entry name" value="EF-G-like_DII"/>
</dbReference>
<dbReference type="GO" id="GO:0003743">
    <property type="term" value="F:translation initiation factor activity"/>
    <property type="evidence" value="ECO:0007669"/>
    <property type="project" value="UniProtKB-UniRule"/>
</dbReference>
<keyword evidence="6 7" id="KW-0342">GTP-binding</keyword>
<dbReference type="SUPFAM" id="SSF52156">
    <property type="entry name" value="Initiation factor IF2/eIF5b, domain 3"/>
    <property type="match status" value="1"/>
</dbReference>
<dbReference type="CDD" id="cd03702">
    <property type="entry name" value="IF2_mtIF2_II"/>
    <property type="match status" value="1"/>
</dbReference>
<dbReference type="GO" id="GO:0005737">
    <property type="term" value="C:cytoplasm"/>
    <property type="evidence" value="ECO:0007669"/>
    <property type="project" value="UniProtKB-SubCell"/>
</dbReference>
<organism evidence="11 12">
    <name type="scientific">Candidatus Uhrbacteria bacterium GW2011_GWF2_41_16</name>
    <dbReference type="NCBI Taxonomy" id="1618997"/>
    <lineage>
        <taxon>Bacteria</taxon>
        <taxon>Candidatus Uhriibacteriota</taxon>
    </lineage>
</organism>
<dbReference type="Pfam" id="PF00009">
    <property type="entry name" value="GTP_EFTU"/>
    <property type="match status" value="1"/>
</dbReference>
<dbReference type="PATRIC" id="fig|1618997.3.peg.46"/>
<dbReference type="SUPFAM" id="SSF50447">
    <property type="entry name" value="Translation proteins"/>
    <property type="match status" value="2"/>
</dbReference>
<feature type="region of interest" description="G-domain" evidence="7">
    <location>
        <begin position="172"/>
        <end position="320"/>
    </location>
</feature>
<protein>
    <recommendedName>
        <fullName evidence="2 7">Translation initiation factor IF-2</fullName>
    </recommendedName>
</protein>
<comment type="function">
    <text evidence="7 8">One of the essential components for the initiation of protein synthesis. Protects formylmethionyl-tRNA from spontaneous hydrolysis and promotes its binding to the 30S ribosomal subunits. Also involved in the hydrolysis of GTP during the formation of the 70S ribosomal complex.</text>
</comment>
<dbReference type="Proteomes" id="UP000034746">
    <property type="component" value="Unassembled WGS sequence"/>
</dbReference>
<comment type="caution">
    <text evidence="11">The sequence shown here is derived from an EMBL/GenBank/DDBJ whole genome shotgun (WGS) entry which is preliminary data.</text>
</comment>
<dbReference type="PANTHER" id="PTHR43381:SF5">
    <property type="entry name" value="TR-TYPE G DOMAIN-CONTAINING PROTEIN"/>
    <property type="match status" value="1"/>
</dbReference>
<dbReference type="PANTHER" id="PTHR43381">
    <property type="entry name" value="TRANSLATION INITIATION FACTOR IF-2-RELATED"/>
    <property type="match status" value="1"/>
</dbReference>
<dbReference type="NCBIfam" id="TIGR00487">
    <property type="entry name" value="IF-2"/>
    <property type="match status" value="1"/>
</dbReference>
<feature type="domain" description="Tr-type G" evidence="10">
    <location>
        <begin position="169"/>
        <end position="344"/>
    </location>
</feature>
<dbReference type="Pfam" id="PF04760">
    <property type="entry name" value="IF2_N"/>
    <property type="match status" value="1"/>
</dbReference>
<keyword evidence="4 7" id="KW-0547">Nucleotide-binding</keyword>
<gene>
    <name evidence="7" type="primary">infB</name>
    <name evidence="11" type="ORF">UU48_C0001G0046</name>
</gene>
<reference evidence="11 12" key="1">
    <citation type="journal article" date="2015" name="Nature">
        <title>rRNA introns, odd ribosomes, and small enigmatic genomes across a large radiation of phyla.</title>
        <authorList>
            <person name="Brown C.T."/>
            <person name="Hug L.A."/>
            <person name="Thomas B.C."/>
            <person name="Sharon I."/>
            <person name="Castelle C.J."/>
            <person name="Singh A."/>
            <person name="Wilkins M.J."/>
            <person name="Williams K.H."/>
            <person name="Banfield J.F."/>
        </authorList>
    </citation>
    <scope>NUCLEOTIDE SEQUENCE [LARGE SCALE GENOMIC DNA]</scope>
</reference>
<comment type="similarity">
    <text evidence="1 7 8">Belongs to the TRAFAC class translation factor GTPase superfamily. Classic translation factor GTPase family. IF-2 subfamily.</text>
</comment>
<dbReference type="Gene3D" id="3.40.50.300">
    <property type="entry name" value="P-loop containing nucleotide triphosphate hydrolases"/>
    <property type="match status" value="1"/>
</dbReference>
<feature type="compositionally biased region" description="Polar residues" evidence="9">
    <location>
        <begin position="57"/>
        <end position="66"/>
    </location>
</feature>
<keyword evidence="3 7" id="KW-0396">Initiation factor</keyword>
<feature type="binding site" evidence="7">
    <location>
        <begin position="178"/>
        <end position="185"/>
    </location>
    <ligand>
        <name>GTP</name>
        <dbReference type="ChEBI" id="CHEBI:37565"/>
    </ligand>
</feature>
<dbReference type="GO" id="GO:0005525">
    <property type="term" value="F:GTP binding"/>
    <property type="evidence" value="ECO:0007669"/>
    <property type="project" value="UniProtKB-KW"/>
</dbReference>
<keyword evidence="7" id="KW-0963">Cytoplasm</keyword>
<dbReference type="AlphaFoldDB" id="A0A0G0VGD3"/>